<keyword evidence="2" id="KW-0132">Cell division</keyword>
<keyword evidence="4" id="KW-0131">Cell cycle</keyword>
<evidence type="ECO:0000313" key="6">
    <source>
        <dbReference type="EMBL" id="MBA0655785.1"/>
    </source>
</evidence>
<dbReference type="Proteomes" id="UP000593573">
    <property type="component" value="Unassembled WGS sequence"/>
</dbReference>
<sequence>MEENLDCSASNLLCSENASSCFDDDLDFNAIKEFGVSPDCDHHLKNQIFNQQDPFFINNRSTYLMGSSGFAIQSDDRIKEMVEKEVEHLPEDDYLKRLRSGDLDLSVRKEALDWIWKASAYYGFGPLSLCLSINYLDRFLSVYDLPRGKTWTVQLLAVACLSIAAKMEETKVPLSVDLQ</sequence>
<evidence type="ECO:0000259" key="5">
    <source>
        <dbReference type="Pfam" id="PF00134"/>
    </source>
</evidence>
<evidence type="ECO:0000256" key="4">
    <source>
        <dbReference type="ARBA" id="ARBA00023306"/>
    </source>
</evidence>
<dbReference type="EMBL" id="JABFAB010000008">
    <property type="protein sequence ID" value="MBA0655785.1"/>
    <property type="molecule type" value="Genomic_DNA"/>
</dbReference>
<feature type="domain" description="Cyclin N-terminal" evidence="5">
    <location>
        <begin position="78"/>
        <end position="178"/>
    </location>
</feature>
<evidence type="ECO:0000256" key="3">
    <source>
        <dbReference type="ARBA" id="ARBA00023127"/>
    </source>
</evidence>
<dbReference type="Pfam" id="PF00134">
    <property type="entry name" value="Cyclin_N"/>
    <property type="match status" value="1"/>
</dbReference>
<dbReference type="AlphaFoldDB" id="A0A7J8UZ42"/>
<accession>A0A7J8UZ42</accession>
<dbReference type="FunFam" id="1.10.472.10:FF:000060">
    <property type="entry name" value="D6-type cyclin"/>
    <property type="match status" value="1"/>
</dbReference>
<evidence type="ECO:0000256" key="1">
    <source>
        <dbReference type="ARBA" id="ARBA00009065"/>
    </source>
</evidence>
<dbReference type="InterPro" id="IPR006671">
    <property type="entry name" value="Cyclin_N"/>
</dbReference>
<evidence type="ECO:0000256" key="2">
    <source>
        <dbReference type="ARBA" id="ARBA00022618"/>
    </source>
</evidence>
<dbReference type="InterPro" id="IPR036915">
    <property type="entry name" value="Cyclin-like_sf"/>
</dbReference>
<comment type="caution">
    <text evidence="6">The sequence shown here is derived from an EMBL/GenBank/DDBJ whole genome shotgun (WGS) entry which is preliminary data.</text>
</comment>
<protein>
    <recommendedName>
        <fullName evidence="5">Cyclin N-terminal domain-containing protein</fullName>
    </recommendedName>
</protein>
<dbReference type="PANTHER" id="PTHR10177">
    <property type="entry name" value="CYCLINS"/>
    <property type="match status" value="1"/>
</dbReference>
<dbReference type="Gene3D" id="1.10.472.10">
    <property type="entry name" value="Cyclin-like"/>
    <property type="match status" value="2"/>
</dbReference>
<dbReference type="GO" id="GO:0051301">
    <property type="term" value="P:cell division"/>
    <property type="evidence" value="ECO:0007669"/>
    <property type="project" value="UniProtKB-KW"/>
</dbReference>
<dbReference type="CDD" id="cd20543">
    <property type="entry name" value="CYCLIN_AtCycD-like_rpt1"/>
    <property type="match status" value="1"/>
</dbReference>
<dbReference type="InterPro" id="IPR048258">
    <property type="entry name" value="Cyclins_cyclin-box"/>
</dbReference>
<dbReference type="InterPro" id="IPR039361">
    <property type="entry name" value="Cyclin"/>
</dbReference>
<proteinExistence type="inferred from homology"/>
<comment type="similarity">
    <text evidence="1">Belongs to the cyclin family. Cyclin D subfamily.</text>
</comment>
<dbReference type="OrthoDB" id="5590282at2759"/>
<keyword evidence="3" id="KW-0195">Cyclin</keyword>
<dbReference type="PROSITE" id="PS00292">
    <property type="entry name" value="CYCLINS"/>
    <property type="match status" value="1"/>
</dbReference>
<feature type="non-terminal residue" evidence="6">
    <location>
        <position position="179"/>
    </location>
</feature>
<name>A0A7J8UZ42_9ROSI</name>
<organism evidence="6 7">
    <name type="scientific">Gossypium klotzschianum</name>
    <dbReference type="NCBI Taxonomy" id="34286"/>
    <lineage>
        <taxon>Eukaryota</taxon>
        <taxon>Viridiplantae</taxon>
        <taxon>Streptophyta</taxon>
        <taxon>Embryophyta</taxon>
        <taxon>Tracheophyta</taxon>
        <taxon>Spermatophyta</taxon>
        <taxon>Magnoliopsida</taxon>
        <taxon>eudicotyledons</taxon>
        <taxon>Gunneridae</taxon>
        <taxon>Pentapetalae</taxon>
        <taxon>rosids</taxon>
        <taxon>malvids</taxon>
        <taxon>Malvales</taxon>
        <taxon>Malvaceae</taxon>
        <taxon>Malvoideae</taxon>
        <taxon>Gossypium</taxon>
    </lineage>
</organism>
<keyword evidence="7" id="KW-1185">Reference proteome</keyword>
<gene>
    <name evidence="6" type="ORF">Goklo_008218</name>
</gene>
<dbReference type="SUPFAM" id="SSF47954">
    <property type="entry name" value="Cyclin-like"/>
    <property type="match status" value="1"/>
</dbReference>
<evidence type="ECO:0000313" key="7">
    <source>
        <dbReference type="Proteomes" id="UP000593573"/>
    </source>
</evidence>
<reference evidence="6 7" key="1">
    <citation type="journal article" date="2019" name="Genome Biol. Evol.">
        <title>Insights into the evolution of the New World diploid cottons (Gossypium, subgenus Houzingenia) based on genome sequencing.</title>
        <authorList>
            <person name="Grover C.E."/>
            <person name="Arick M.A. 2nd"/>
            <person name="Thrash A."/>
            <person name="Conover J.L."/>
            <person name="Sanders W.S."/>
            <person name="Peterson D.G."/>
            <person name="Frelichowski J.E."/>
            <person name="Scheffler J.A."/>
            <person name="Scheffler B.E."/>
            <person name="Wendel J.F."/>
        </authorList>
    </citation>
    <scope>NUCLEOTIDE SEQUENCE [LARGE SCALE GENOMIC DNA]</scope>
    <source>
        <strain evidence="6">57</strain>
        <tissue evidence="6">Leaf</tissue>
    </source>
</reference>